<dbReference type="Proteomes" id="UP001073122">
    <property type="component" value="Unassembled WGS sequence"/>
</dbReference>
<evidence type="ECO:0000256" key="4">
    <source>
        <dbReference type="SAM" id="Phobius"/>
    </source>
</evidence>
<dbReference type="PANTHER" id="PTHR43280:SF2">
    <property type="entry name" value="HTH-TYPE TRANSCRIPTIONAL REGULATOR EXSA"/>
    <property type="match status" value="1"/>
</dbReference>
<dbReference type="SMART" id="SM00342">
    <property type="entry name" value="HTH_ARAC"/>
    <property type="match status" value="1"/>
</dbReference>
<evidence type="ECO:0000259" key="5">
    <source>
        <dbReference type="PROSITE" id="PS01124"/>
    </source>
</evidence>
<evidence type="ECO:0000256" key="1">
    <source>
        <dbReference type="ARBA" id="ARBA00023015"/>
    </source>
</evidence>
<dbReference type="Gene3D" id="1.10.10.60">
    <property type="entry name" value="Homeodomain-like"/>
    <property type="match status" value="2"/>
</dbReference>
<keyword evidence="4" id="KW-0812">Transmembrane</keyword>
<evidence type="ECO:0000313" key="7">
    <source>
        <dbReference type="Proteomes" id="UP001073122"/>
    </source>
</evidence>
<proteinExistence type="predicted"/>
<keyword evidence="2" id="KW-0238">DNA-binding</keyword>
<reference evidence="6" key="1">
    <citation type="submission" date="2022-10" db="EMBL/GenBank/DDBJ databases">
        <title>Chryseobacterium sp. nov., a novel bacterial species.</title>
        <authorList>
            <person name="Cao Y."/>
        </authorList>
    </citation>
    <scope>NUCLEOTIDE SEQUENCE</scope>
    <source>
        <strain evidence="6">CCTCC AB2015118</strain>
    </source>
</reference>
<dbReference type="RefSeq" id="WP_267266518.1">
    <property type="nucleotide sequence ID" value="NZ_JAOVZW010000018.1"/>
</dbReference>
<evidence type="ECO:0000313" key="6">
    <source>
        <dbReference type="EMBL" id="MCX8525256.1"/>
    </source>
</evidence>
<sequence>MELGEKEKSKFYMTNYSFLKDSIADVGRTNANKTINKITKEVEVEHEEKSTKQLIAGGAFILIAASVGFFLWRRNNKKLHKSYELMIDKLKNESIPQKTEANAANKNIISTETEKRILNQLEAFENSEEFLKPNLTISLLSTQLNTNSKYLSEVIKSHKSHSFSGYINHLKINYIVHKLYNEPKYRNYKTSHLAEVCGYASPQVFFVAFKKINKVTPSYFIQKLSEDESTQ</sequence>
<evidence type="ECO:0000256" key="2">
    <source>
        <dbReference type="ARBA" id="ARBA00023125"/>
    </source>
</evidence>
<comment type="caution">
    <text evidence="6">The sequence shown here is derived from an EMBL/GenBank/DDBJ whole genome shotgun (WGS) entry which is preliminary data.</text>
</comment>
<dbReference type="InterPro" id="IPR018060">
    <property type="entry name" value="HTH_AraC"/>
</dbReference>
<feature type="domain" description="HTH araC/xylS-type" evidence="5">
    <location>
        <begin position="115"/>
        <end position="223"/>
    </location>
</feature>
<dbReference type="EMBL" id="JAOVZW010000018">
    <property type="protein sequence ID" value="MCX8525256.1"/>
    <property type="molecule type" value="Genomic_DNA"/>
</dbReference>
<dbReference type="InterPro" id="IPR009057">
    <property type="entry name" value="Homeodomain-like_sf"/>
</dbReference>
<feature type="transmembrane region" description="Helical" evidence="4">
    <location>
        <begin position="54"/>
        <end position="72"/>
    </location>
</feature>
<keyword evidence="4" id="KW-0472">Membrane</keyword>
<keyword evidence="3" id="KW-0804">Transcription</keyword>
<evidence type="ECO:0000256" key="3">
    <source>
        <dbReference type="ARBA" id="ARBA00023163"/>
    </source>
</evidence>
<keyword evidence="4" id="KW-1133">Transmembrane helix</keyword>
<keyword evidence="1" id="KW-0805">Transcription regulation</keyword>
<dbReference type="SUPFAM" id="SSF46689">
    <property type="entry name" value="Homeodomain-like"/>
    <property type="match status" value="1"/>
</dbReference>
<gene>
    <name evidence="6" type="ORF">OF897_15150</name>
</gene>
<name>A0ABT3XUB8_9FLAO</name>
<organism evidence="6 7">
    <name type="scientific">Chryseobacterium formosus</name>
    <dbReference type="NCBI Taxonomy" id="1537363"/>
    <lineage>
        <taxon>Bacteria</taxon>
        <taxon>Pseudomonadati</taxon>
        <taxon>Bacteroidota</taxon>
        <taxon>Flavobacteriia</taxon>
        <taxon>Flavobacteriales</taxon>
        <taxon>Weeksellaceae</taxon>
        <taxon>Chryseobacterium group</taxon>
        <taxon>Chryseobacterium</taxon>
    </lineage>
</organism>
<keyword evidence="7" id="KW-1185">Reference proteome</keyword>
<dbReference type="PROSITE" id="PS01124">
    <property type="entry name" value="HTH_ARAC_FAMILY_2"/>
    <property type="match status" value="1"/>
</dbReference>
<accession>A0ABT3XUB8</accession>
<dbReference type="PANTHER" id="PTHR43280">
    <property type="entry name" value="ARAC-FAMILY TRANSCRIPTIONAL REGULATOR"/>
    <property type="match status" value="1"/>
</dbReference>
<protein>
    <submittedName>
        <fullName evidence="6">AraC family transcriptional regulator</fullName>
    </submittedName>
</protein>